<name>A0ACB9G0P8_9ASTR</name>
<organism evidence="1 2">
    <name type="scientific">Smallanthus sonchifolius</name>
    <dbReference type="NCBI Taxonomy" id="185202"/>
    <lineage>
        <taxon>Eukaryota</taxon>
        <taxon>Viridiplantae</taxon>
        <taxon>Streptophyta</taxon>
        <taxon>Embryophyta</taxon>
        <taxon>Tracheophyta</taxon>
        <taxon>Spermatophyta</taxon>
        <taxon>Magnoliopsida</taxon>
        <taxon>eudicotyledons</taxon>
        <taxon>Gunneridae</taxon>
        <taxon>Pentapetalae</taxon>
        <taxon>asterids</taxon>
        <taxon>campanulids</taxon>
        <taxon>Asterales</taxon>
        <taxon>Asteraceae</taxon>
        <taxon>Asteroideae</taxon>
        <taxon>Heliantheae alliance</taxon>
        <taxon>Millerieae</taxon>
        <taxon>Smallanthus</taxon>
    </lineage>
</organism>
<keyword evidence="2" id="KW-1185">Reference proteome</keyword>
<protein>
    <submittedName>
        <fullName evidence="1">Uncharacterized protein</fullName>
    </submittedName>
</protein>
<comment type="caution">
    <text evidence="1">The sequence shown here is derived from an EMBL/GenBank/DDBJ whole genome shotgun (WGS) entry which is preliminary data.</text>
</comment>
<sequence>MSDHSDEEQDEGDDEHEGDDEGGVGGAEESDSEATESDSSNSDDAPSQAHPRRRRREKANKKRGDRQEVAIPRVEEILIVQPVQVEAARPESESTTPTRQLFSRRRRPLVQADVAVTAVTEVIPVTVTLPTPTVQVTVTAPLLTESVTITPTITPIITSPIPTSTKEPSGQPFNYGDFSQGFDFDTIFSSPIHNAEASSSRHPDPNEATIDVLETQVAGLLKTLQKSKEDSDAQQAQINSLADEVKILRSQRTGTDEQLKNVLAQNELLMKTNEMILGHRTSLELRMDLQRKEHAAMVKLVGELTAKLGAQGEKETEKEKEKDKEKKSIGAESCRPVDLTKDDDKDKDPEVGPSGGEHLALAIVPISSVPLAEGESTQQEGGDTSGGGGGDKGKSATDVLKDLSDDEILYLEPDYSKEAQIDALLNLEEGEIDSGDDWNDDDDDVIIEIPKGDGELEYELEDGEIFEIPSLESLLETDTGSVDMASNVEATTEASPVDPTPVDPEAPKEKDMPSASTKGPAPVWQKTSITDKHGATGMILAVRFEEDKQLFAIKRYGGVQYLKPTSEAFNSLPKYDLVNLANRDLLSHSSNAVAMGLWVTLQREARSGKFEYLKPQVPRRVKDKHAVHPVTKKPLKRLVYKPVRCETKIPLSKLPQDILGDMWYWYVDPKTGEAVVMGKGKSDSGNIVPKEVIRVFDEVCFINFSVNDLEVLADKLCIHTDEWTKLLSTKYDKVIKFCLDYKKKMEAKEQVLAQEKAPAYLASTQEHLCVLVKYARAIDPAHLLSAQESGQYK</sequence>
<reference evidence="2" key="1">
    <citation type="journal article" date="2022" name="Mol. Ecol. Resour.">
        <title>The genomes of chicory, endive, great burdock and yacon provide insights into Asteraceae palaeo-polyploidization history and plant inulin production.</title>
        <authorList>
            <person name="Fan W."/>
            <person name="Wang S."/>
            <person name="Wang H."/>
            <person name="Wang A."/>
            <person name="Jiang F."/>
            <person name="Liu H."/>
            <person name="Zhao H."/>
            <person name="Xu D."/>
            <person name="Zhang Y."/>
        </authorList>
    </citation>
    <scope>NUCLEOTIDE SEQUENCE [LARGE SCALE GENOMIC DNA]</scope>
    <source>
        <strain evidence="2">cv. Yunnan</strain>
    </source>
</reference>
<dbReference type="EMBL" id="CM042032">
    <property type="protein sequence ID" value="KAI3776621.1"/>
    <property type="molecule type" value="Genomic_DNA"/>
</dbReference>
<accession>A0ACB9G0P8</accession>
<evidence type="ECO:0000313" key="2">
    <source>
        <dbReference type="Proteomes" id="UP001056120"/>
    </source>
</evidence>
<evidence type="ECO:0000313" key="1">
    <source>
        <dbReference type="EMBL" id="KAI3776621.1"/>
    </source>
</evidence>
<reference evidence="1 2" key="2">
    <citation type="journal article" date="2022" name="Mol. Ecol. Resour.">
        <title>The genomes of chicory, endive, great burdock and yacon provide insights into Asteraceae paleo-polyploidization history and plant inulin production.</title>
        <authorList>
            <person name="Fan W."/>
            <person name="Wang S."/>
            <person name="Wang H."/>
            <person name="Wang A."/>
            <person name="Jiang F."/>
            <person name="Liu H."/>
            <person name="Zhao H."/>
            <person name="Xu D."/>
            <person name="Zhang Y."/>
        </authorList>
    </citation>
    <scope>NUCLEOTIDE SEQUENCE [LARGE SCALE GENOMIC DNA]</scope>
    <source>
        <strain evidence="2">cv. Yunnan</strain>
        <tissue evidence="1">Leaves</tissue>
    </source>
</reference>
<gene>
    <name evidence="1" type="ORF">L1987_46407</name>
</gene>
<proteinExistence type="predicted"/>
<dbReference type="Proteomes" id="UP001056120">
    <property type="component" value="Linkage Group LG15"/>
</dbReference>